<dbReference type="Proteomes" id="UP001055712">
    <property type="component" value="Unassembled WGS sequence"/>
</dbReference>
<dbReference type="InterPro" id="IPR027417">
    <property type="entry name" value="P-loop_NTPase"/>
</dbReference>
<dbReference type="OrthoDB" id="425114at2759"/>
<dbReference type="InterPro" id="IPR015424">
    <property type="entry name" value="PyrdxlP-dep_Trfase"/>
</dbReference>
<keyword evidence="7" id="KW-1185">Reference proteome</keyword>
<feature type="compositionally biased region" description="Low complexity" evidence="5">
    <location>
        <begin position="648"/>
        <end position="662"/>
    </location>
</feature>
<dbReference type="InterPro" id="IPR049704">
    <property type="entry name" value="Aminotrans_3_PPA_site"/>
</dbReference>
<protein>
    <submittedName>
        <fullName evidence="6">Uncharacterized protein</fullName>
    </submittedName>
</protein>
<evidence type="ECO:0000256" key="1">
    <source>
        <dbReference type="ARBA" id="ARBA00004173"/>
    </source>
</evidence>
<evidence type="ECO:0000256" key="2">
    <source>
        <dbReference type="ARBA" id="ARBA00022576"/>
    </source>
</evidence>
<accession>A0A9D4TXR0</accession>
<dbReference type="InterPro" id="IPR015422">
    <property type="entry name" value="PyrdxlP-dep_Trfase_small"/>
</dbReference>
<dbReference type="CDD" id="cd03109">
    <property type="entry name" value="DTBS"/>
    <property type="match status" value="1"/>
</dbReference>
<dbReference type="SUPFAM" id="SSF53383">
    <property type="entry name" value="PLP-dependent transferases"/>
    <property type="match status" value="1"/>
</dbReference>
<sequence length="921" mass="95755">MRASRAIQLLARSGGGRQRLHTNGATLEEELGSIPLGFPSVCIWGSNTGVGKTLFSAGLAAAARRAGSPVLYLKPAQTGFPADSDARLVAAAARLPLTAGPHAAHLDTQLLAGTTPEGSSSSSSSSGGTLAKTLYAWQQAVSPHLAVEREGRPVSDRQLAADVAAELRAFAAAGGSGTGPRQLAIVETAGGVASPGPSGVLQCDLLRSLRLPGVLIGDGRLGGISATLSAYDSLVLRGHQVPLLVLMDGGQQLDNSKAIQRYLRGKAVVLPFPVCQPPPASHPPQPPPQQQQVMPAIDVHLAAWLEESCPQFDAMLQAVNEAHNQRLAKLQAAAGEARDSLWWPFTQHTSVAGVTVIDGRVGESFSVFQPALAAAAAREASQVPASAPRERAAAGNGAAAVPGSAGCAAATFDGGSLGLMYDSCASWWTQGVSQQAQPELVRAVTAAAARYGHVMFPENTHEPALELAKKLLAGVGSGWAARVFYTDNGSTAIEVALKMAFRRFMADQGLLAEEGIQLQVLGLTEAYHGDTLGAMDAVPPSAFNGRLQAPWYRGRGLFLDPPTVAVQQGVWRLQLPPGLQDAADRALAAADVSASGEVEFGSQDELFALGRRTGGGGGTAALHQLYRHHIEQQLSDYRAASARVPGEAGQQQAAQQQQGDSSWQAGQARQLGACILEPVLQGAGGMRLIDPLYQRTMVDICRERGIPVVYDEVFTGFWRLGATSGAALLGTPPDIACYAKLLTGGLLPLAATLATADVFDAFAGDSKALALLHGHSYTAHPIGCSAGVAALQLYQDPSLNPNWCTPETANRCQREGQGGARCDVPCGKLLPLWSEAAIAELSGHPSVQGVMPLGTVLAVQLRAQDGVGYASNAAAVVVARLRQQGIFGRPLGDVVYLMVTPMTARAQCDALLAKLAGALDG</sequence>
<dbReference type="InterPro" id="IPR005814">
    <property type="entry name" value="Aminotrans_3"/>
</dbReference>
<comment type="caution">
    <text evidence="6">The sequence shown here is derived from an EMBL/GenBank/DDBJ whole genome shotgun (WGS) entry which is preliminary data.</text>
</comment>
<dbReference type="Gene3D" id="3.40.50.300">
    <property type="entry name" value="P-loop containing nucleotide triphosphate hydrolases"/>
    <property type="match status" value="1"/>
</dbReference>
<proteinExistence type="predicted"/>
<dbReference type="GO" id="GO:0030170">
    <property type="term" value="F:pyridoxal phosphate binding"/>
    <property type="evidence" value="ECO:0007669"/>
    <property type="project" value="InterPro"/>
</dbReference>
<keyword evidence="4" id="KW-0663">Pyridoxal phosphate</keyword>
<dbReference type="PANTHER" id="PTHR42684:SF3">
    <property type="entry name" value="ADENOSYLMETHIONINE-8-AMINO-7-OXONONANOATE AMINOTRANSFERASE"/>
    <property type="match status" value="1"/>
</dbReference>
<dbReference type="InterPro" id="IPR015421">
    <property type="entry name" value="PyrdxlP-dep_Trfase_major"/>
</dbReference>
<dbReference type="GO" id="GO:0004141">
    <property type="term" value="F:dethiobiotin synthase activity"/>
    <property type="evidence" value="ECO:0007669"/>
    <property type="project" value="TreeGrafter"/>
</dbReference>
<dbReference type="Pfam" id="PF00202">
    <property type="entry name" value="Aminotran_3"/>
    <property type="match status" value="2"/>
</dbReference>
<keyword evidence="3" id="KW-0808">Transferase</keyword>
<reference evidence="6" key="2">
    <citation type="submission" date="2020-11" db="EMBL/GenBank/DDBJ databases">
        <authorList>
            <person name="Cecchin M."/>
            <person name="Marcolungo L."/>
            <person name="Rossato M."/>
            <person name="Girolomoni L."/>
            <person name="Cosentino E."/>
            <person name="Cuine S."/>
            <person name="Li-Beisson Y."/>
            <person name="Delledonne M."/>
            <person name="Ballottari M."/>
        </authorList>
    </citation>
    <scope>NUCLEOTIDE SEQUENCE</scope>
    <source>
        <strain evidence="6">211/11P</strain>
        <tissue evidence="6">Whole cell</tissue>
    </source>
</reference>
<gene>
    <name evidence="6" type="ORF">D9Q98_000197</name>
</gene>
<dbReference type="PANTHER" id="PTHR42684">
    <property type="entry name" value="ADENOSYLMETHIONINE-8-AMINO-7-OXONONANOATE AMINOTRANSFERASE"/>
    <property type="match status" value="1"/>
</dbReference>
<dbReference type="SUPFAM" id="SSF52540">
    <property type="entry name" value="P-loop containing nucleoside triphosphate hydrolases"/>
    <property type="match status" value="1"/>
</dbReference>
<dbReference type="GO" id="GO:0005739">
    <property type="term" value="C:mitochondrion"/>
    <property type="evidence" value="ECO:0007669"/>
    <property type="project" value="UniProtKB-SubCell"/>
</dbReference>
<feature type="region of interest" description="Disordered" evidence="5">
    <location>
        <begin position="641"/>
        <end position="662"/>
    </location>
</feature>
<organism evidence="6 7">
    <name type="scientific">Chlorella vulgaris</name>
    <name type="common">Green alga</name>
    <dbReference type="NCBI Taxonomy" id="3077"/>
    <lineage>
        <taxon>Eukaryota</taxon>
        <taxon>Viridiplantae</taxon>
        <taxon>Chlorophyta</taxon>
        <taxon>core chlorophytes</taxon>
        <taxon>Trebouxiophyceae</taxon>
        <taxon>Chlorellales</taxon>
        <taxon>Chlorellaceae</taxon>
        <taxon>Chlorella clade</taxon>
        <taxon>Chlorella</taxon>
    </lineage>
</organism>
<evidence type="ECO:0000256" key="3">
    <source>
        <dbReference type="ARBA" id="ARBA00022679"/>
    </source>
</evidence>
<evidence type="ECO:0000313" key="6">
    <source>
        <dbReference type="EMBL" id="KAI3437749.1"/>
    </source>
</evidence>
<dbReference type="PROSITE" id="PS00600">
    <property type="entry name" value="AA_TRANSFER_CLASS_3"/>
    <property type="match status" value="1"/>
</dbReference>
<dbReference type="Gene3D" id="3.40.640.10">
    <property type="entry name" value="Type I PLP-dependent aspartate aminotransferase-like (Major domain)"/>
    <property type="match status" value="1"/>
</dbReference>
<dbReference type="Pfam" id="PF13500">
    <property type="entry name" value="AAA_26"/>
    <property type="match status" value="1"/>
</dbReference>
<keyword evidence="2" id="KW-0032">Aminotransferase</keyword>
<comment type="subcellular location">
    <subcellularLocation>
        <location evidence="1">Mitochondrion</location>
    </subcellularLocation>
</comment>
<dbReference type="EMBL" id="SIDB01000001">
    <property type="protein sequence ID" value="KAI3437749.1"/>
    <property type="molecule type" value="Genomic_DNA"/>
</dbReference>
<evidence type="ECO:0000256" key="5">
    <source>
        <dbReference type="SAM" id="MobiDB-lite"/>
    </source>
</evidence>
<dbReference type="GO" id="GO:0004015">
    <property type="term" value="F:adenosylmethionine-8-amino-7-oxononanoate transaminase activity"/>
    <property type="evidence" value="ECO:0007669"/>
    <property type="project" value="TreeGrafter"/>
</dbReference>
<dbReference type="AlphaFoldDB" id="A0A9D4TXR0"/>
<evidence type="ECO:0000313" key="7">
    <source>
        <dbReference type="Proteomes" id="UP001055712"/>
    </source>
</evidence>
<dbReference type="Gene3D" id="3.90.1150.10">
    <property type="entry name" value="Aspartate Aminotransferase, domain 1"/>
    <property type="match status" value="1"/>
</dbReference>
<evidence type="ECO:0000256" key="4">
    <source>
        <dbReference type="ARBA" id="ARBA00022898"/>
    </source>
</evidence>
<dbReference type="GO" id="GO:0009102">
    <property type="term" value="P:biotin biosynthetic process"/>
    <property type="evidence" value="ECO:0007669"/>
    <property type="project" value="TreeGrafter"/>
</dbReference>
<name>A0A9D4TXR0_CHLVU</name>
<reference evidence="6" key="1">
    <citation type="journal article" date="2019" name="Plant J.">
        <title>Chlorella vulgaris genome assembly and annotation reveals the molecular basis for metabolic acclimation to high light conditions.</title>
        <authorList>
            <person name="Cecchin M."/>
            <person name="Marcolungo L."/>
            <person name="Rossato M."/>
            <person name="Girolomoni L."/>
            <person name="Cosentino E."/>
            <person name="Cuine S."/>
            <person name="Li-Beisson Y."/>
            <person name="Delledonne M."/>
            <person name="Ballottari M."/>
        </authorList>
    </citation>
    <scope>NUCLEOTIDE SEQUENCE</scope>
    <source>
        <strain evidence="6">211/11P</strain>
    </source>
</reference>